<dbReference type="InterPro" id="IPR036869">
    <property type="entry name" value="J_dom_sf"/>
</dbReference>
<proteinExistence type="predicted"/>
<protein>
    <recommendedName>
        <fullName evidence="2">J domain-containing protein</fullName>
    </recommendedName>
</protein>
<accession>A0ABQ1TMY9</accession>
<dbReference type="EMBL" id="BMHT01000001">
    <property type="protein sequence ID" value="GGE98573.1"/>
    <property type="molecule type" value="Genomic_DNA"/>
</dbReference>
<evidence type="ECO:0000313" key="4">
    <source>
        <dbReference type="Proteomes" id="UP000632273"/>
    </source>
</evidence>
<reference evidence="4" key="1">
    <citation type="journal article" date="2019" name="Int. J. Syst. Evol. Microbiol.">
        <title>The Global Catalogue of Microorganisms (GCM) 10K type strain sequencing project: providing services to taxonomists for standard genome sequencing and annotation.</title>
        <authorList>
            <consortium name="The Broad Institute Genomics Platform"/>
            <consortium name="The Broad Institute Genome Sequencing Center for Infectious Disease"/>
            <person name="Wu L."/>
            <person name="Ma J."/>
        </authorList>
    </citation>
    <scope>NUCLEOTIDE SEQUENCE [LARGE SCALE GENOMIC DNA]</scope>
    <source>
        <strain evidence="4">CGMCC 1.15197</strain>
    </source>
</reference>
<gene>
    <name evidence="3" type="ORF">GCM10011383_06770</name>
</gene>
<dbReference type="SUPFAM" id="SSF46565">
    <property type="entry name" value="Chaperone J-domain"/>
    <property type="match status" value="1"/>
</dbReference>
<dbReference type="RefSeq" id="WP_188810919.1">
    <property type="nucleotide sequence ID" value="NZ_BMHT01000001.1"/>
</dbReference>
<sequence length="294" mass="33554">MKNYYQILELPNYAPAADIRRAYRRLVLITHPDRTPDLAAHDRYLAINEAYEVLSHPVRRQYYDALLRQPAVPVKVEASPAEELHPDPAMRRRGRRRPQLTVPTTQPLHMRYAAEFGRIVPRLRIVAGLSLVLALLVMVDFLRTKILPNEAVQDFEYVHELGQNNAATYFVVSTQHAKFEVEPTTSLTKDDRVTVYQTPWFGKVRQVSLYSEQLKGVQLQLEGNPEVSRAVMDELSKGVHLRPHSFGYAWVLLALVVGSGVGIFYPPLRIDHAFNLGFVNSVALLLLIVYLLFM</sequence>
<dbReference type="CDD" id="cd06257">
    <property type="entry name" value="DnaJ"/>
    <property type="match status" value="1"/>
</dbReference>
<feature type="transmembrane region" description="Helical" evidence="1">
    <location>
        <begin position="272"/>
        <end position="293"/>
    </location>
</feature>
<keyword evidence="4" id="KW-1185">Reference proteome</keyword>
<feature type="transmembrane region" description="Helical" evidence="1">
    <location>
        <begin position="123"/>
        <end position="142"/>
    </location>
</feature>
<feature type="domain" description="J" evidence="2">
    <location>
        <begin position="3"/>
        <end position="67"/>
    </location>
</feature>
<evidence type="ECO:0000256" key="1">
    <source>
        <dbReference type="SAM" id="Phobius"/>
    </source>
</evidence>
<feature type="transmembrane region" description="Helical" evidence="1">
    <location>
        <begin position="246"/>
        <end position="266"/>
    </location>
</feature>
<evidence type="ECO:0000259" key="2">
    <source>
        <dbReference type="PROSITE" id="PS50076"/>
    </source>
</evidence>
<dbReference type="PRINTS" id="PR00625">
    <property type="entry name" value="JDOMAIN"/>
</dbReference>
<dbReference type="SMART" id="SM00271">
    <property type="entry name" value="DnaJ"/>
    <property type="match status" value="1"/>
</dbReference>
<dbReference type="InterPro" id="IPR050817">
    <property type="entry name" value="DjlA_DnaK_co-chaperone"/>
</dbReference>
<dbReference type="Gene3D" id="1.10.287.110">
    <property type="entry name" value="DnaJ domain"/>
    <property type="match status" value="1"/>
</dbReference>
<keyword evidence="1" id="KW-0472">Membrane</keyword>
<dbReference type="Pfam" id="PF00226">
    <property type="entry name" value="DnaJ"/>
    <property type="match status" value="1"/>
</dbReference>
<keyword evidence="1" id="KW-1133">Transmembrane helix</keyword>
<dbReference type="Proteomes" id="UP000632273">
    <property type="component" value="Unassembled WGS sequence"/>
</dbReference>
<name>A0ABQ1TMY9_9BACT</name>
<evidence type="ECO:0000313" key="3">
    <source>
        <dbReference type="EMBL" id="GGE98573.1"/>
    </source>
</evidence>
<dbReference type="PROSITE" id="PS50076">
    <property type="entry name" value="DNAJ_2"/>
    <property type="match status" value="1"/>
</dbReference>
<dbReference type="PANTHER" id="PTHR24074">
    <property type="entry name" value="CO-CHAPERONE PROTEIN DJLA"/>
    <property type="match status" value="1"/>
</dbReference>
<keyword evidence="1" id="KW-0812">Transmembrane</keyword>
<dbReference type="InterPro" id="IPR001623">
    <property type="entry name" value="DnaJ_domain"/>
</dbReference>
<organism evidence="3 4">
    <name type="scientific">Hymenobacter cavernae</name>
    <dbReference type="NCBI Taxonomy" id="2044852"/>
    <lineage>
        <taxon>Bacteria</taxon>
        <taxon>Pseudomonadati</taxon>
        <taxon>Bacteroidota</taxon>
        <taxon>Cytophagia</taxon>
        <taxon>Cytophagales</taxon>
        <taxon>Hymenobacteraceae</taxon>
        <taxon>Hymenobacter</taxon>
    </lineage>
</organism>
<comment type="caution">
    <text evidence="3">The sequence shown here is derived from an EMBL/GenBank/DDBJ whole genome shotgun (WGS) entry which is preliminary data.</text>
</comment>